<comment type="caution">
    <text evidence="1">The sequence shown here is derived from an EMBL/GenBank/DDBJ whole genome shotgun (WGS) entry which is preliminary data.</text>
</comment>
<dbReference type="AlphaFoldDB" id="A0A7C3ZDG7"/>
<dbReference type="EMBL" id="DTMF01000351">
    <property type="protein sequence ID" value="HGF35592.1"/>
    <property type="molecule type" value="Genomic_DNA"/>
</dbReference>
<accession>A0A7C3ZDG7</accession>
<protein>
    <submittedName>
        <fullName evidence="1">Uncharacterized protein</fullName>
    </submittedName>
</protein>
<evidence type="ECO:0000313" key="1">
    <source>
        <dbReference type="EMBL" id="HGF35592.1"/>
    </source>
</evidence>
<proteinExistence type="predicted"/>
<reference evidence="1" key="1">
    <citation type="journal article" date="2020" name="mSystems">
        <title>Genome- and Community-Level Interaction Insights into Carbon Utilization and Element Cycling Functions of Hydrothermarchaeota in Hydrothermal Sediment.</title>
        <authorList>
            <person name="Zhou Z."/>
            <person name="Liu Y."/>
            <person name="Xu W."/>
            <person name="Pan J."/>
            <person name="Luo Z.H."/>
            <person name="Li M."/>
        </authorList>
    </citation>
    <scope>NUCLEOTIDE SEQUENCE [LARGE SCALE GENOMIC DNA]</scope>
    <source>
        <strain evidence="1">SpSt-897</strain>
    </source>
</reference>
<name>A0A7C3ZDG7_9BACT</name>
<organism evidence="1">
    <name type="scientific">Desulfobacca acetoxidans</name>
    <dbReference type="NCBI Taxonomy" id="60893"/>
    <lineage>
        <taxon>Bacteria</taxon>
        <taxon>Pseudomonadati</taxon>
        <taxon>Thermodesulfobacteriota</taxon>
        <taxon>Desulfobaccia</taxon>
        <taxon>Desulfobaccales</taxon>
        <taxon>Desulfobaccaceae</taxon>
        <taxon>Desulfobacca</taxon>
    </lineage>
</organism>
<gene>
    <name evidence="1" type="ORF">ENW96_14635</name>
</gene>
<sequence length="292" mass="32850">MWADSLTEAEVEGTLSAADQLDRINWAAPLLKRTEPILARLRNGKVNRATYRANPLQPSEMSFLFEIRFAYSLAMEGVTAEYEYSTGIGNTTVDFKVNLDPPWLVELVSLHESDAFKEACFTSGELQGAILSTNATDPRKSVEGEIIKAQERIGEKLLKKQRPIKFPEPNEAIHMVMVDARGFLGIGICADKANWRQIMYGPHGLGELTSFWKNPGTGQSEPIRGLFEKNCPARASRVIQERLHFIGVVCERTFEAGEIKERSCYYCNPALFENEEEARIVLSHWPLIRTAV</sequence>